<dbReference type="InterPro" id="IPR020802">
    <property type="entry name" value="TesA-like"/>
</dbReference>
<evidence type="ECO:0000256" key="1">
    <source>
        <dbReference type="ARBA" id="ARBA00001957"/>
    </source>
</evidence>
<dbReference type="InterPro" id="IPR036736">
    <property type="entry name" value="ACP-like_sf"/>
</dbReference>
<feature type="domain" description="Carrier" evidence="4">
    <location>
        <begin position="986"/>
        <end position="1061"/>
    </location>
</feature>
<dbReference type="PROSITE" id="PS00012">
    <property type="entry name" value="PHOSPHOPANTETHEINE"/>
    <property type="match status" value="1"/>
</dbReference>
<dbReference type="Gene3D" id="1.10.1200.10">
    <property type="entry name" value="ACP-like"/>
    <property type="match status" value="1"/>
</dbReference>
<dbReference type="Proteomes" id="UP001304769">
    <property type="component" value="Unassembled WGS sequence"/>
</dbReference>
<dbReference type="Gene3D" id="3.30.300.30">
    <property type="match status" value="1"/>
</dbReference>
<comment type="cofactor">
    <cofactor evidence="1">
        <name>pantetheine 4'-phosphate</name>
        <dbReference type="ChEBI" id="CHEBI:47942"/>
    </cofactor>
</comment>
<dbReference type="Gene3D" id="2.30.38.10">
    <property type="entry name" value="Luciferase, Domain 3"/>
    <property type="match status" value="1"/>
</dbReference>
<dbReference type="InterPro" id="IPR029058">
    <property type="entry name" value="AB_hydrolase_fold"/>
</dbReference>
<sequence length="1342" mass="143868">MTAAPLVTGAAPVHGARRVPLSEQQRGLWIIQKTEPSCGAYHLAFTAEVAGDAELAEHARTVLADLVAETEALRVCVTEESDGPALWIVPEIEPDIRVVDARALDDAQLRSLVRDAARVPFDLARAPLWRVQVFAREGSAVVAVVAHHLALDFWSLGLLLGEVQARLTPGAPRRALDGSMFAEFAAAQAAELSDREASLPLRDRWAQRLAPAPACIELPSDRSRPPAQSYDGGSVPVAFDAATSTRIRELAMGAGATPFMTVLAAYELFLSRISGQSAVNVATPSSGRTDRRFRDALGSFVNTLVLTGEVDEAQTFRELLAATRDRVVDGLRDQRAPLPWLVSELSPPRDPSHAPLAQAGLAWDRLPFLADLAPFFLLEPGPAELALGEARLRPFPVPQQEGQLDLWVELGGERDGGYVGVLRYSTDLFDAGTARDLADAFVATVTSAVHDPDAPMSALAIADTAQRGRLEAWGRGPEVPLPEADVLALVLEQARTRPDAVAVSDDDGELTYRGLADAVDRVAADLLARGVAPGDRVGVMVERDRSLVVALLAVHRAGAAYVPLDPDFPADRLDYMAADARLAVLLTQERHRASWPADAADGTLRVSLLDELGGAEGLAGRLPAHEPRPGGALAYILYTSGSTGRPKGVAVPHGALVNLLLSMANRTGFGPEDVFLAVTTISFDIAGLELFLPLVCGGRVVVSPSAVTRDPHELAHRIGTVRPTWMQATPTTWLMLREAGWPGDPGLRALCGGEPLPEELASFLTGAVAGLTNVYGPTETTIWSTAGPVVRGRGVDLGTPLDNTQLYVTDPAGRLVPPGTFGELWIGGDGVAAGYWGREELTAERFRTGLPCAPHERLYRTGDRVRWTSDGRLEHHGRLDSQVKVRGYRIELAEVESVLAAVPGVGAVVVDARGERLVAYVVPTPGCAEGEPTTPALFAAAAQALPPYMVPSAVVRLNELPLTANKKVDRRALPEPAAEAGESFLEPRDAVEITLARMWTELLGVERLGIRDDFFELGGHSLLAVRLAAMIRDEWGEELRVNDLLRNSTIESLALHLRSHGSAPAQGPLVTLRRGEDAERPLFLFHPFGGTVFCYVELARHLPERLPVRAIEAPGIETPGASEMTVERMAAHYVDLVRREQPEGPYALGGWCFGGVVAFEAARQLRRLGETVELLVAIDSRAPIPANMPADADDLTLLSWFARDLAIPYGRTLDIPPEEFRGQDPDAAFDHVLARAAAIGVLPADADREQMRRYFEVYLASGVALQLYTPPPADVDLMLLTAADERADYGPCLGWDGLVAGTLHVTPVAGDHNSVMYAPNAAAVAAEIGTALAERRAALPAL</sequence>
<dbReference type="SUPFAM" id="SSF53474">
    <property type="entry name" value="alpha/beta-Hydrolases"/>
    <property type="match status" value="1"/>
</dbReference>
<evidence type="ECO:0000313" key="6">
    <source>
        <dbReference type="Proteomes" id="UP001304769"/>
    </source>
</evidence>
<keyword evidence="6" id="KW-1185">Reference proteome</keyword>
<dbReference type="CDD" id="cd19531">
    <property type="entry name" value="LCL_NRPS-like"/>
    <property type="match status" value="1"/>
</dbReference>
<dbReference type="InterPro" id="IPR001031">
    <property type="entry name" value="Thioesterase"/>
</dbReference>
<name>A0ABU5T692_9MICC</name>
<dbReference type="InterPro" id="IPR000873">
    <property type="entry name" value="AMP-dep_synth/lig_dom"/>
</dbReference>
<dbReference type="Pfam" id="PF00550">
    <property type="entry name" value="PP-binding"/>
    <property type="match status" value="1"/>
</dbReference>
<dbReference type="InterPro" id="IPR006162">
    <property type="entry name" value="Ppantetheine_attach_site"/>
</dbReference>
<dbReference type="SMART" id="SM00824">
    <property type="entry name" value="PKS_TE"/>
    <property type="match status" value="1"/>
</dbReference>
<dbReference type="InterPro" id="IPR010071">
    <property type="entry name" value="AA_adenyl_dom"/>
</dbReference>
<reference evidence="5 6" key="1">
    <citation type="submission" date="2023-12" db="EMBL/GenBank/DDBJ databases">
        <title>Sinomonas terricola sp. nov, isolated from litchi orchard soil in Guangdong, PR China.</title>
        <authorList>
            <person name="Jiaxin W."/>
            <person name="Yang Z."/>
            <person name="Honghui Z."/>
        </authorList>
    </citation>
    <scope>NUCLEOTIDE SEQUENCE [LARGE SCALE GENOMIC DNA]</scope>
    <source>
        <strain evidence="5 6">JGH33</strain>
    </source>
</reference>
<dbReference type="InterPro" id="IPR045851">
    <property type="entry name" value="AMP-bd_C_sf"/>
</dbReference>
<keyword evidence="3" id="KW-0597">Phosphoprotein</keyword>
<keyword evidence="2" id="KW-0596">Phosphopantetheine</keyword>
<dbReference type="NCBIfam" id="TIGR01733">
    <property type="entry name" value="AA-adenyl-dom"/>
    <property type="match status" value="1"/>
</dbReference>
<evidence type="ECO:0000259" key="4">
    <source>
        <dbReference type="PROSITE" id="PS50075"/>
    </source>
</evidence>
<dbReference type="Gene3D" id="3.30.559.30">
    <property type="entry name" value="Nonribosomal peptide synthetase, condensation domain"/>
    <property type="match status" value="1"/>
</dbReference>
<proteinExistence type="predicted"/>
<dbReference type="PANTHER" id="PTHR45527">
    <property type="entry name" value="NONRIBOSOMAL PEPTIDE SYNTHETASE"/>
    <property type="match status" value="1"/>
</dbReference>
<dbReference type="PROSITE" id="PS50075">
    <property type="entry name" value="CARRIER"/>
    <property type="match status" value="1"/>
</dbReference>
<comment type="caution">
    <text evidence="5">The sequence shown here is derived from an EMBL/GenBank/DDBJ whole genome shotgun (WGS) entry which is preliminary data.</text>
</comment>
<evidence type="ECO:0000256" key="2">
    <source>
        <dbReference type="ARBA" id="ARBA00022450"/>
    </source>
</evidence>
<gene>
    <name evidence="5" type="ORF">SPF06_10690</name>
</gene>
<dbReference type="SUPFAM" id="SSF56801">
    <property type="entry name" value="Acetyl-CoA synthetase-like"/>
    <property type="match status" value="1"/>
</dbReference>
<dbReference type="RefSeq" id="WP_323279045.1">
    <property type="nucleotide sequence ID" value="NZ_JAYGGQ010000007.1"/>
</dbReference>
<dbReference type="SUPFAM" id="SSF52777">
    <property type="entry name" value="CoA-dependent acyltransferases"/>
    <property type="match status" value="2"/>
</dbReference>
<dbReference type="Gene3D" id="3.30.559.10">
    <property type="entry name" value="Chloramphenicol acetyltransferase-like domain"/>
    <property type="match status" value="1"/>
</dbReference>
<evidence type="ECO:0000313" key="5">
    <source>
        <dbReference type="EMBL" id="MEA5455188.1"/>
    </source>
</evidence>
<dbReference type="InterPro" id="IPR025110">
    <property type="entry name" value="AMP-bd_C"/>
</dbReference>
<dbReference type="InterPro" id="IPR020806">
    <property type="entry name" value="PKS_PP-bd"/>
</dbReference>
<dbReference type="Pfam" id="PF00975">
    <property type="entry name" value="Thioesterase"/>
    <property type="match status" value="1"/>
</dbReference>
<dbReference type="EMBL" id="JAYGGQ010000007">
    <property type="protein sequence ID" value="MEA5455188.1"/>
    <property type="molecule type" value="Genomic_DNA"/>
</dbReference>
<dbReference type="SMART" id="SM00823">
    <property type="entry name" value="PKS_PP"/>
    <property type="match status" value="1"/>
</dbReference>
<dbReference type="PROSITE" id="PS00455">
    <property type="entry name" value="AMP_BINDING"/>
    <property type="match status" value="1"/>
</dbReference>
<organism evidence="5 6">
    <name type="scientific">Sinomonas terricola</name>
    <dbReference type="NCBI Taxonomy" id="3110330"/>
    <lineage>
        <taxon>Bacteria</taxon>
        <taxon>Bacillati</taxon>
        <taxon>Actinomycetota</taxon>
        <taxon>Actinomycetes</taxon>
        <taxon>Micrococcales</taxon>
        <taxon>Micrococcaceae</taxon>
        <taxon>Sinomonas</taxon>
    </lineage>
</organism>
<dbReference type="Gene3D" id="3.40.50.980">
    <property type="match status" value="2"/>
</dbReference>
<evidence type="ECO:0000256" key="3">
    <source>
        <dbReference type="ARBA" id="ARBA00022553"/>
    </source>
</evidence>
<protein>
    <submittedName>
        <fullName evidence="5">Amino acid adenylation domain-containing protein</fullName>
    </submittedName>
</protein>
<dbReference type="Gene3D" id="3.40.50.1820">
    <property type="entry name" value="alpha/beta hydrolase"/>
    <property type="match status" value="1"/>
</dbReference>
<dbReference type="InterPro" id="IPR023213">
    <property type="entry name" value="CAT-like_dom_sf"/>
</dbReference>
<dbReference type="InterPro" id="IPR009081">
    <property type="entry name" value="PP-bd_ACP"/>
</dbReference>
<dbReference type="SUPFAM" id="SSF47336">
    <property type="entry name" value="ACP-like"/>
    <property type="match status" value="1"/>
</dbReference>
<accession>A0ABU5T692</accession>
<dbReference type="PANTHER" id="PTHR45527:SF1">
    <property type="entry name" value="FATTY ACID SYNTHASE"/>
    <property type="match status" value="1"/>
</dbReference>
<dbReference type="InterPro" id="IPR001242">
    <property type="entry name" value="Condensation_dom"/>
</dbReference>
<dbReference type="Pfam" id="PF13193">
    <property type="entry name" value="AMP-binding_C"/>
    <property type="match status" value="1"/>
</dbReference>
<dbReference type="Pfam" id="PF00668">
    <property type="entry name" value="Condensation"/>
    <property type="match status" value="1"/>
</dbReference>
<dbReference type="Pfam" id="PF00501">
    <property type="entry name" value="AMP-binding"/>
    <property type="match status" value="1"/>
</dbReference>
<dbReference type="InterPro" id="IPR020845">
    <property type="entry name" value="AMP-binding_CS"/>
</dbReference>